<gene>
    <name evidence="1" type="ORF">CW751_03820</name>
</gene>
<protein>
    <submittedName>
        <fullName evidence="1">Uncharacterized protein</fullName>
    </submittedName>
</protein>
<comment type="caution">
    <text evidence="1">The sequence shown here is derived from an EMBL/GenBank/DDBJ whole genome shotgun (WGS) entry which is preliminary data.</text>
</comment>
<evidence type="ECO:0000313" key="1">
    <source>
        <dbReference type="EMBL" id="PKR81664.1"/>
    </source>
</evidence>
<evidence type="ECO:0000313" key="2">
    <source>
        <dbReference type="Proteomes" id="UP000236654"/>
    </source>
</evidence>
<keyword evidence="2" id="KW-1185">Reference proteome</keyword>
<sequence>MNYTPELYEQKLVEFFERHDESQKHLAPKIATKFPKRQEEVFKHLTAVYAEKEGNLDAVINEESIMAVPPSPHTGVG</sequence>
<dbReference type="EMBL" id="PJNI01000002">
    <property type="protein sequence ID" value="PKR81664.1"/>
    <property type="molecule type" value="Genomic_DNA"/>
</dbReference>
<reference evidence="1 2" key="1">
    <citation type="submission" date="2017-12" db="EMBL/GenBank/DDBJ databases">
        <title>The draft genome sequence of Brumimicrobium saltpan LHR20.</title>
        <authorList>
            <person name="Do Z.-J."/>
            <person name="Luo H.-R."/>
        </authorList>
    </citation>
    <scope>NUCLEOTIDE SEQUENCE [LARGE SCALE GENOMIC DNA]</scope>
    <source>
        <strain evidence="1 2">LHR20</strain>
    </source>
</reference>
<dbReference type="AlphaFoldDB" id="A0A2I0R4Z7"/>
<dbReference type="OrthoDB" id="1467756at2"/>
<organism evidence="1 2">
    <name type="scientific">Brumimicrobium salinarum</name>
    <dbReference type="NCBI Taxonomy" id="2058658"/>
    <lineage>
        <taxon>Bacteria</taxon>
        <taxon>Pseudomonadati</taxon>
        <taxon>Bacteroidota</taxon>
        <taxon>Flavobacteriia</taxon>
        <taxon>Flavobacteriales</taxon>
        <taxon>Crocinitomicaceae</taxon>
        <taxon>Brumimicrobium</taxon>
    </lineage>
</organism>
<dbReference type="RefSeq" id="WP_101333678.1">
    <property type="nucleotide sequence ID" value="NZ_PJNI01000002.1"/>
</dbReference>
<accession>A0A2I0R4Z7</accession>
<name>A0A2I0R4Z7_9FLAO</name>
<proteinExistence type="predicted"/>
<dbReference type="Proteomes" id="UP000236654">
    <property type="component" value="Unassembled WGS sequence"/>
</dbReference>